<dbReference type="Pfam" id="PF07677">
    <property type="entry name" value="A2M_recep"/>
    <property type="match status" value="1"/>
</dbReference>
<feature type="domain" description="Alpha-2-macroglobulin" evidence="10">
    <location>
        <begin position="743"/>
        <end position="834"/>
    </location>
</feature>
<dbReference type="OrthoDB" id="9998011at2759"/>
<reference evidence="12 13" key="1">
    <citation type="submission" date="2015-12" db="EMBL/GenBank/DDBJ databases">
        <title>The genome of Folsomia candida.</title>
        <authorList>
            <person name="Faddeeva A."/>
            <person name="Derks M.F."/>
            <person name="Anvar Y."/>
            <person name="Smit S."/>
            <person name="Van Straalen N."/>
            <person name="Roelofs D."/>
        </authorList>
    </citation>
    <scope>NUCLEOTIDE SEQUENCE [LARGE SCALE GENOMIC DNA]</scope>
    <source>
        <strain evidence="12 13">VU population</strain>
        <tissue evidence="12">Whole body</tissue>
    </source>
</reference>
<dbReference type="InterPro" id="IPR011625">
    <property type="entry name" value="A2M_N_BRD"/>
</dbReference>
<name>A0A226E3R3_FOLCA</name>
<dbReference type="SMART" id="SM01361">
    <property type="entry name" value="A2M_recep"/>
    <property type="match status" value="1"/>
</dbReference>
<dbReference type="Pfam" id="PF07703">
    <property type="entry name" value="A2M_BRD"/>
    <property type="match status" value="1"/>
</dbReference>
<dbReference type="InterPro" id="IPR019742">
    <property type="entry name" value="MacrogloblnA2_CS"/>
</dbReference>
<dbReference type="Proteomes" id="UP000198287">
    <property type="component" value="Unassembled WGS sequence"/>
</dbReference>
<dbReference type="InterPro" id="IPR009048">
    <property type="entry name" value="A-macroglobulin_rcpt-bd"/>
</dbReference>
<dbReference type="SUPFAM" id="SSF48239">
    <property type="entry name" value="Terpenoid cyclases/Protein prenyltransferases"/>
    <property type="match status" value="1"/>
</dbReference>
<dbReference type="Gene3D" id="2.60.40.2950">
    <property type="match status" value="1"/>
</dbReference>
<evidence type="ECO:0000256" key="3">
    <source>
        <dbReference type="ARBA" id="ARBA00023157"/>
    </source>
</evidence>
<dbReference type="PANTHER" id="PTHR11412">
    <property type="entry name" value="MACROGLOBULIN / COMPLEMENT"/>
    <property type="match status" value="1"/>
</dbReference>
<dbReference type="SUPFAM" id="SSF49410">
    <property type="entry name" value="Alpha-macroglobulin receptor domain"/>
    <property type="match status" value="1"/>
</dbReference>
<dbReference type="PANTHER" id="PTHR11412:SF136">
    <property type="entry name" value="CD109 ANTIGEN"/>
    <property type="match status" value="1"/>
</dbReference>
<dbReference type="GO" id="GO:0005615">
    <property type="term" value="C:extracellular space"/>
    <property type="evidence" value="ECO:0007669"/>
    <property type="project" value="InterPro"/>
</dbReference>
<sequence>MDLLRLKHLCLFLSIAPLVTAQSGTYTIIAPRTIRSNLPYNVGVSVEADSPVQVVVSIKSRHLSGGSSGSTQQTTVDPKAATSQLITLQVGDLVDGGSYNLTVRGTGGLNFENTTELIYSPKSSSIIIQTDKPIYKPGELVQFRVLYLDRSLRPKGPGTLDIVVKDSQGNIIKQWKNIVVQRGMFAEQLQLSSQPNLGDWTMEVTAQNQKETQQFAIAEYVLPKFNVDINMPSFGTFNSSKITTRVRATYTYGQPVKGELVISAYPTIHSSYIQPVFPGVVRKTVQINGDAEVEFDLATELQLTDDYQRSIQIETTVTEQLTGRQQNATKTIVLHKYEYKLEIVKGSESFKPGLPYTIIIKVATQDDVPISDPRTDALQVKHGFSYNHDEFQMSTYPIPPSGLVTLTFDAPKNESLVALGIEATYKDLTEWFPTVQKALSQSNAYIEAVIKSGNPTVNTEVEVDVTATVQFDTLYYELVGRGDLLISRKVSLRNPSDRLNFRVLAPINSAPKATLIIHIIHENEIIADAVEFNVGGSLDNFLNITMTANQVEPGKDVEIVVGSRPNSLIGLRGIDQSVLILRQDKDINLATAERELEAWNSIDRPNSNFRFKRSLFAPSGASTASAVYEKAGLVILTNAVVHQQPPVVFYRANFMDDLDINPQAESTGGLRTSDKANPRPIRPFYDASLATSSLRPDIGPPISYNGPTRGPLQGPYAFSRIPRPKLSPYRIFLSNLKQLPAPTWIFNSSLTGYDGRSKIKKTVPDTITSWVISGFSLDNVYGLGISDVPMKLKVFRPFFISLNIPYSVVKGEAVGVQVLVHNYMERNINADITLDNSGNQFSFTQDENEIESRVELYRTEKVSVPANSVSSVTFLITPVKLGLIDLSVKAESRIAGDALVKMLKVVPPGQPQKLNKAIMIDSRRPSSVPLNLTTKFPAKRVPDSDFVKFTVVGDILGPAITNLDRLLEMPTGCGEQNMIKFVPDVVILEYLQATRQLSEATRAKAIEFLEIGYQRQLSYRHEDGSFSAFGPISSNSGSTWLTAFVIQAFISARPYIFIDKAIIEKALTWLVSKQEISGKFKEQGRIYDTNLPGQSSEGLALTAYVTLALLEAESDSDIKTDSRFATGKNLALDFLTRNLEGLTDPYAVSIITFVLTKADHYSKQGAFNILEGLAKISDDGQFKHWETIKSAEEEKNPWSKNPRPIGIEASSYALLTYSQRNYVGDSIPVVRWLLAQRNANGGFISTQDTIVALTALARFARLSRTSSINLHVEITYEGGSQGFEIKDENAIMLQEFALPANTRWVNVESTGTGVAIAQLSWGYNIEVTGAWPSFTLDPQLDRTSNTNQMTLSVCTSFYGGNQSNMAVMEVNMPTGFQVNKDKLANLLHYPAIKRFETDEEDSKVVMYFDSLENRQENCPTVSAYRVFPVAKQAPAYVTVYDYYDNSRKARQFYNAPKTTLCDICDEKLCSQECLVARQRQSQENARVNKASSSAIPNLLRTSIFTLISYFSILFIHE</sequence>
<keyword evidence="2" id="KW-0882">Thioester bond</keyword>
<dbReference type="Pfam" id="PF00207">
    <property type="entry name" value="A2M"/>
    <property type="match status" value="1"/>
</dbReference>
<dbReference type="Gene3D" id="1.50.10.20">
    <property type="match status" value="1"/>
</dbReference>
<feature type="signal peptide" evidence="8">
    <location>
        <begin position="1"/>
        <end position="21"/>
    </location>
</feature>
<evidence type="ECO:0000256" key="8">
    <source>
        <dbReference type="SAM" id="SignalP"/>
    </source>
</evidence>
<dbReference type="InterPro" id="IPR047565">
    <property type="entry name" value="Alpha-macroglob_thiol-ester_cl"/>
</dbReference>
<dbReference type="Pfam" id="PF07678">
    <property type="entry name" value="TED_complement"/>
    <property type="match status" value="1"/>
</dbReference>
<dbReference type="Gene3D" id="2.60.40.10">
    <property type="entry name" value="Immunoglobulins"/>
    <property type="match status" value="2"/>
</dbReference>
<evidence type="ECO:0000313" key="12">
    <source>
        <dbReference type="EMBL" id="OXA51607.1"/>
    </source>
</evidence>
<dbReference type="InterPro" id="IPR001599">
    <property type="entry name" value="Macroglobln_a2"/>
</dbReference>
<comment type="function">
    <text evidence="5">Binds covalently through a thioester bond to the pathogen surface resulting in pathogen clearance.</text>
</comment>
<dbReference type="InterPro" id="IPR036595">
    <property type="entry name" value="A-macroglobulin_rcpt-bd_sf"/>
</dbReference>
<dbReference type="PROSITE" id="PS00477">
    <property type="entry name" value="ALPHA_2_MACROGLOBULIN"/>
    <property type="match status" value="1"/>
</dbReference>
<protein>
    <recommendedName>
        <fullName evidence="7">TEP1-F</fullName>
    </recommendedName>
</protein>
<keyword evidence="4" id="KW-0325">Glycoprotein</keyword>
<dbReference type="Gene3D" id="2.60.120.1540">
    <property type="match status" value="1"/>
</dbReference>
<evidence type="ECO:0000256" key="2">
    <source>
        <dbReference type="ARBA" id="ARBA00022966"/>
    </source>
</evidence>
<dbReference type="InterPro" id="IPR050473">
    <property type="entry name" value="A2M/Complement_sys"/>
</dbReference>
<dbReference type="Gene3D" id="2.20.130.20">
    <property type="match status" value="1"/>
</dbReference>
<comment type="subunit">
    <text evidence="6">Heterodimer of a TEP1-N chain and an TEP1-C chain non-covalently linked. Forms a complex composed of TEP1-N and TEP1-C heterodimer, LRIM1 and APL1C; the interaction stabilizes TEP1-N and TEP1-C heterodimer, prevents its binding to tissues while circulating in the hemolymph and protects the thioester bond from hydrolysis. Mature TEP1 and to a lesser extent full-length TEP1 interact with SPCLIP1; the interaction is induced by microbial infection.</text>
</comment>
<feature type="chain" id="PRO_5012804836" description="TEP1-F" evidence="8">
    <location>
        <begin position="22"/>
        <end position="1517"/>
    </location>
</feature>
<dbReference type="EMBL" id="LNIX01000007">
    <property type="protein sequence ID" value="OXA51607.1"/>
    <property type="molecule type" value="Genomic_DNA"/>
</dbReference>
<dbReference type="InterPro" id="IPR041555">
    <property type="entry name" value="MG3"/>
</dbReference>
<dbReference type="SMART" id="SM01359">
    <property type="entry name" value="A2M_N_2"/>
    <property type="match status" value="1"/>
</dbReference>
<keyword evidence="3" id="KW-1015">Disulfide bond</keyword>
<dbReference type="Pfam" id="PF17791">
    <property type="entry name" value="MG3"/>
    <property type="match status" value="1"/>
</dbReference>
<dbReference type="SMART" id="SM01360">
    <property type="entry name" value="A2M"/>
    <property type="match status" value="1"/>
</dbReference>
<keyword evidence="13" id="KW-1185">Reference proteome</keyword>
<evidence type="ECO:0000313" key="13">
    <source>
        <dbReference type="Proteomes" id="UP000198287"/>
    </source>
</evidence>
<evidence type="ECO:0000256" key="4">
    <source>
        <dbReference type="ARBA" id="ARBA00023180"/>
    </source>
</evidence>
<keyword evidence="1 8" id="KW-0732">Signal</keyword>
<dbReference type="Gene3D" id="2.60.40.1940">
    <property type="match status" value="1"/>
</dbReference>
<accession>A0A226E3R3</accession>
<organism evidence="12 13">
    <name type="scientific">Folsomia candida</name>
    <name type="common">Springtail</name>
    <dbReference type="NCBI Taxonomy" id="158441"/>
    <lineage>
        <taxon>Eukaryota</taxon>
        <taxon>Metazoa</taxon>
        <taxon>Ecdysozoa</taxon>
        <taxon>Arthropoda</taxon>
        <taxon>Hexapoda</taxon>
        <taxon>Collembola</taxon>
        <taxon>Entomobryomorpha</taxon>
        <taxon>Isotomoidea</taxon>
        <taxon>Isotomidae</taxon>
        <taxon>Proisotominae</taxon>
        <taxon>Folsomia</taxon>
    </lineage>
</organism>
<proteinExistence type="predicted"/>
<dbReference type="CDD" id="cd02897">
    <property type="entry name" value="A2M_2"/>
    <property type="match status" value="1"/>
</dbReference>
<dbReference type="STRING" id="158441.A0A226E3R3"/>
<dbReference type="InterPro" id="IPR013783">
    <property type="entry name" value="Ig-like_fold"/>
</dbReference>
<dbReference type="InterPro" id="IPR008930">
    <property type="entry name" value="Terpenoid_cyclase/PrenylTrfase"/>
</dbReference>
<dbReference type="Pfam" id="PF01835">
    <property type="entry name" value="MG2"/>
    <property type="match status" value="1"/>
</dbReference>
<gene>
    <name evidence="12" type="ORF">Fcan01_12853</name>
</gene>
<evidence type="ECO:0000256" key="5">
    <source>
        <dbReference type="ARBA" id="ARBA00057615"/>
    </source>
</evidence>
<feature type="domain" description="Alpha-macroglobulin receptor-binding" evidence="11">
    <location>
        <begin position="1363"/>
        <end position="1453"/>
    </location>
</feature>
<evidence type="ECO:0000259" key="11">
    <source>
        <dbReference type="SMART" id="SM01361"/>
    </source>
</evidence>
<evidence type="ECO:0000259" key="9">
    <source>
        <dbReference type="SMART" id="SM01359"/>
    </source>
</evidence>
<dbReference type="OMA" id="FMNSFTV"/>
<dbReference type="InterPro" id="IPR002890">
    <property type="entry name" value="MG2"/>
</dbReference>
<dbReference type="SMART" id="SM01419">
    <property type="entry name" value="Thiol-ester_cl"/>
    <property type="match status" value="1"/>
</dbReference>
<dbReference type="InterPro" id="IPR041813">
    <property type="entry name" value="A2M_TED"/>
</dbReference>
<dbReference type="Gene3D" id="2.60.40.1930">
    <property type="match status" value="2"/>
</dbReference>
<comment type="caution">
    <text evidence="12">The sequence shown here is derived from an EMBL/GenBank/DDBJ whole genome shotgun (WGS) entry which is preliminary data.</text>
</comment>
<evidence type="ECO:0000256" key="7">
    <source>
        <dbReference type="ARBA" id="ARBA00078071"/>
    </source>
</evidence>
<dbReference type="FunFam" id="2.60.40.1930:FF:000001">
    <property type="entry name" value="CD109 isoform 3"/>
    <property type="match status" value="1"/>
</dbReference>
<evidence type="ECO:0000259" key="10">
    <source>
        <dbReference type="SMART" id="SM01360"/>
    </source>
</evidence>
<dbReference type="Gene3D" id="2.60.40.690">
    <property type="entry name" value="Alpha-macroglobulin, receptor-binding domain"/>
    <property type="match status" value="1"/>
</dbReference>
<evidence type="ECO:0000256" key="6">
    <source>
        <dbReference type="ARBA" id="ARBA00063781"/>
    </source>
</evidence>
<dbReference type="GO" id="GO:0004866">
    <property type="term" value="F:endopeptidase inhibitor activity"/>
    <property type="evidence" value="ECO:0007669"/>
    <property type="project" value="InterPro"/>
</dbReference>
<feature type="domain" description="Alpha-2-macroglobulin bait region" evidence="9">
    <location>
        <begin position="446"/>
        <end position="581"/>
    </location>
</feature>
<evidence type="ECO:0000256" key="1">
    <source>
        <dbReference type="ARBA" id="ARBA00022729"/>
    </source>
</evidence>
<dbReference type="InterPro" id="IPR011626">
    <property type="entry name" value="Alpha-macroglobulin_TED"/>
</dbReference>